<dbReference type="GO" id="GO:0008667">
    <property type="term" value="F:2,3-dihydro-2,3-dihydroxybenzoate dehydrogenase activity"/>
    <property type="evidence" value="ECO:0007669"/>
    <property type="project" value="UniProtKB-UniRule"/>
</dbReference>
<dbReference type="InterPro" id="IPR057326">
    <property type="entry name" value="KR_dom"/>
</dbReference>
<dbReference type="NCBIfam" id="NF006074">
    <property type="entry name" value="PRK08220.1"/>
    <property type="match status" value="1"/>
</dbReference>
<reference evidence="11 13" key="1">
    <citation type="journal article" date="2015" name="Int. J. Syst. Evol. Microbiol.">
        <title>Bacillus glycinifermentans sp. nov., isolated from fermented soybean paste.</title>
        <authorList>
            <person name="Kim S.J."/>
            <person name="Dunlap C.A."/>
            <person name="Kwon S.W."/>
            <person name="Rooney A.P."/>
        </authorList>
    </citation>
    <scope>NUCLEOTIDE SEQUENCE [LARGE SCALE GENOMIC DNA]</scope>
    <source>
        <strain evidence="11 13">GO-13</strain>
    </source>
</reference>
<dbReference type="PRINTS" id="PR00080">
    <property type="entry name" value="SDRFAMILY"/>
</dbReference>
<accession>A0A0J6EN54</accession>
<dbReference type="Pfam" id="PF00106">
    <property type="entry name" value="adh_short"/>
    <property type="match status" value="1"/>
</dbReference>
<organism evidence="11 13">
    <name type="scientific">Bacillus glycinifermentans</name>
    <dbReference type="NCBI Taxonomy" id="1664069"/>
    <lineage>
        <taxon>Bacteria</taxon>
        <taxon>Bacillati</taxon>
        <taxon>Bacillota</taxon>
        <taxon>Bacilli</taxon>
        <taxon>Bacillales</taxon>
        <taxon>Bacillaceae</taxon>
        <taxon>Bacillus</taxon>
    </lineage>
</organism>
<dbReference type="NCBIfam" id="TIGR04316">
    <property type="entry name" value="dhbA_paeA"/>
    <property type="match status" value="1"/>
</dbReference>
<evidence type="ECO:0000256" key="9">
    <source>
        <dbReference type="RuleBase" id="RU000363"/>
    </source>
</evidence>
<dbReference type="OrthoDB" id="9803333at2"/>
<comment type="caution">
    <text evidence="11">The sequence shown here is derived from an EMBL/GenBank/DDBJ whole genome shotgun (WGS) entry which is preliminary data.</text>
</comment>
<dbReference type="GO" id="GO:0016616">
    <property type="term" value="F:oxidoreductase activity, acting on the CH-OH group of donors, NAD or NADP as acceptor"/>
    <property type="evidence" value="ECO:0007669"/>
    <property type="project" value="UniProtKB-ARBA"/>
</dbReference>
<dbReference type="PANTHER" id="PTHR42760:SF115">
    <property type="entry name" value="3-OXOACYL-[ACYL-CARRIER-PROTEIN] REDUCTASE FABG"/>
    <property type="match status" value="1"/>
</dbReference>
<dbReference type="PROSITE" id="PS00061">
    <property type="entry name" value="ADH_SHORT"/>
    <property type="match status" value="1"/>
</dbReference>
<evidence type="ECO:0000313" key="11">
    <source>
        <dbReference type="EMBL" id="KRT90288.1"/>
    </source>
</evidence>
<name>A0A0J6EGS4_9BACI</name>
<proteinExistence type="inferred from homology"/>
<evidence type="ECO:0000313" key="12">
    <source>
        <dbReference type="EMBL" id="MEC0483982.1"/>
    </source>
</evidence>
<dbReference type="SMART" id="SM00822">
    <property type="entry name" value="PKS_KR"/>
    <property type="match status" value="1"/>
</dbReference>
<evidence type="ECO:0000256" key="7">
    <source>
        <dbReference type="ARBA" id="ARBA00067530"/>
    </source>
</evidence>
<evidence type="ECO:0000256" key="6">
    <source>
        <dbReference type="ARBA" id="ARBA00066334"/>
    </source>
</evidence>
<evidence type="ECO:0000256" key="8">
    <source>
        <dbReference type="NCBIfam" id="TIGR04316"/>
    </source>
</evidence>
<evidence type="ECO:0000313" key="13">
    <source>
        <dbReference type="Proteomes" id="UP000036168"/>
    </source>
</evidence>
<dbReference type="PATRIC" id="fig|1664069.3.peg.4364"/>
<evidence type="ECO:0000256" key="1">
    <source>
        <dbReference type="ARBA" id="ARBA00004924"/>
    </source>
</evidence>
<sequence>MKGKVALVTGAAQGIGEAVARALAESGVSVAAVDQNEQGLRSLVTDLEKTGLHAEAFTADVGNSAAVEETVGMIERNIGPIDYLVNVAGVLRTGLITSLSDEDWEKTFSVNTAGVFHVSRSVAGRMITRRNGSIVTVGSNAACVPRMQMAAYAASKAAALMFTKCLGLELAEYNIRCNIVSPGSTDTPMQRSMWSGRDGAQAVIDGSPEAFKTGIPLGRLALPADIANAVLFLLSESSRHITMHDLRVDGGATLGV</sequence>
<dbReference type="GO" id="GO:0019290">
    <property type="term" value="P:siderophore biosynthetic process"/>
    <property type="evidence" value="ECO:0007669"/>
    <property type="project" value="InterPro"/>
</dbReference>
<comment type="similarity">
    <text evidence="2 9">Belongs to the short-chain dehydrogenases/reductases (SDR) family.</text>
</comment>
<dbReference type="EMBL" id="LECW02000045">
    <property type="protein sequence ID" value="KRT90288.1"/>
    <property type="molecule type" value="Genomic_DNA"/>
</dbReference>
<dbReference type="AlphaFoldDB" id="A0A0J6EGS4"/>
<gene>
    <name evidence="11" type="ORF">AB447_206830</name>
    <name evidence="12" type="ORF">P8828_03820</name>
</gene>
<dbReference type="Gene3D" id="3.40.50.720">
    <property type="entry name" value="NAD(P)-binding Rossmann-like Domain"/>
    <property type="match status" value="1"/>
</dbReference>
<protein>
    <recommendedName>
        <fullName evidence="7 8">2,3-dihydro-2,3-dihydroxybenzoate dehydrogenase</fullName>
        <ecNumber evidence="6 8">1.3.1.28</ecNumber>
    </recommendedName>
</protein>
<dbReference type="PANTHER" id="PTHR42760">
    <property type="entry name" value="SHORT-CHAIN DEHYDROGENASES/REDUCTASES FAMILY MEMBER"/>
    <property type="match status" value="1"/>
</dbReference>
<keyword evidence="4" id="KW-0520">NAD</keyword>
<feature type="domain" description="Ketoreductase" evidence="10">
    <location>
        <begin position="4"/>
        <end position="174"/>
    </location>
</feature>
<dbReference type="InterPro" id="IPR002347">
    <property type="entry name" value="SDR_fam"/>
</dbReference>
<evidence type="ECO:0000256" key="3">
    <source>
        <dbReference type="ARBA" id="ARBA00023002"/>
    </source>
</evidence>
<dbReference type="Proteomes" id="UP000036168">
    <property type="component" value="Unassembled WGS sequence"/>
</dbReference>
<dbReference type="InterPro" id="IPR003560">
    <property type="entry name" value="DHB_DH"/>
</dbReference>
<comment type="catalytic activity">
    <reaction evidence="5">
        <text>(2S,3S)-2,3-dihydroxy-2,3-dihydrobenzoate + NAD(+) = 2,3-dihydroxybenzoate + NADH + H(+)</text>
        <dbReference type="Rhea" id="RHEA:23824"/>
        <dbReference type="ChEBI" id="CHEBI:15378"/>
        <dbReference type="ChEBI" id="CHEBI:36654"/>
        <dbReference type="ChEBI" id="CHEBI:57540"/>
        <dbReference type="ChEBI" id="CHEBI:57945"/>
        <dbReference type="ChEBI" id="CHEBI:58764"/>
        <dbReference type="EC" id="1.3.1.28"/>
    </reaction>
</comment>
<dbReference type="Proteomes" id="UP001341297">
    <property type="component" value="Unassembled WGS sequence"/>
</dbReference>
<evidence type="ECO:0000313" key="14">
    <source>
        <dbReference type="Proteomes" id="UP001341297"/>
    </source>
</evidence>
<dbReference type="InterPro" id="IPR036291">
    <property type="entry name" value="NAD(P)-bd_dom_sf"/>
</dbReference>
<keyword evidence="3 12" id="KW-0560">Oxidoreductase</keyword>
<reference evidence="11" key="2">
    <citation type="submission" date="2015-10" db="EMBL/GenBank/DDBJ databases">
        <authorList>
            <person name="Gilbert D.G."/>
        </authorList>
    </citation>
    <scope>NUCLEOTIDE SEQUENCE</scope>
    <source>
        <strain evidence="11">GO-13</strain>
    </source>
</reference>
<evidence type="ECO:0000256" key="4">
    <source>
        <dbReference type="ARBA" id="ARBA00023027"/>
    </source>
</evidence>
<dbReference type="PRINTS" id="PR01397">
    <property type="entry name" value="DHBDHDRGNASE"/>
</dbReference>
<accession>A0A0J6EGS4</accession>
<dbReference type="InterPro" id="IPR020904">
    <property type="entry name" value="Sc_DH/Rdtase_CS"/>
</dbReference>
<dbReference type="EC" id="1.3.1.28" evidence="6 8"/>
<evidence type="ECO:0000256" key="2">
    <source>
        <dbReference type="ARBA" id="ARBA00006484"/>
    </source>
</evidence>
<evidence type="ECO:0000259" key="10">
    <source>
        <dbReference type="SMART" id="SM00822"/>
    </source>
</evidence>
<reference evidence="12 14" key="3">
    <citation type="submission" date="2023-03" db="EMBL/GenBank/DDBJ databases">
        <title>Agriculturally important microbes genome sequencing.</title>
        <authorList>
            <person name="Dunlap C."/>
        </authorList>
    </citation>
    <scope>NUCLEOTIDE SEQUENCE [LARGE SCALE GENOMIC DNA]</scope>
    <source>
        <strain evidence="12 14">CBP-3203</strain>
    </source>
</reference>
<dbReference type="EMBL" id="JARRTL010000006">
    <property type="protein sequence ID" value="MEC0483982.1"/>
    <property type="molecule type" value="Genomic_DNA"/>
</dbReference>
<evidence type="ECO:0000256" key="5">
    <source>
        <dbReference type="ARBA" id="ARBA00052874"/>
    </source>
</evidence>
<dbReference type="FunFam" id="3.40.50.720:FF:000160">
    <property type="entry name" value="2,3-dihydro-2,3-dihydroxybenzoate dehydrogenase"/>
    <property type="match status" value="1"/>
</dbReference>
<comment type="pathway">
    <text evidence="1">Siderophore biosynthesis.</text>
</comment>
<dbReference type="RefSeq" id="WP_048354100.1">
    <property type="nucleotide sequence ID" value="NZ_CP095476.1"/>
</dbReference>
<dbReference type="STRING" id="1664069.BGLY_4309"/>
<keyword evidence="14" id="KW-1185">Reference proteome</keyword>
<dbReference type="SUPFAM" id="SSF51735">
    <property type="entry name" value="NAD(P)-binding Rossmann-fold domains"/>
    <property type="match status" value="1"/>
</dbReference>